<name>A0A7K1FPA4_9ACTN</name>
<proteinExistence type="predicted"/>
<protein>
    <submittedName>
        <fullName evidence="2">Uncharacterized protein</fullName>
    </submittedName>
</protein>
<comment type="caution">
    <text evidence="2">The sequence shown here is derived from an EMBL/GenBank/DDBJ whole genome shotgun (WGS) entry which is preliminary data.</text>
</comment>
<feature type="transmembrane region" description="Helical" evidence="1">
    <location>
        <begin position="83"/>
        <end position="99"/>
    </location>
</feature>
<keyword evidence="1" id="KW-1133">Transmembrane helix</keyword>
<reference evidence="2 3" key="1">
    <citation type="submission" date="2019-11" db="EMBL/GenBank/DDBJ databases">
        <authorList>
            <person name="Jiang L.-Q."/>
        </authorList>
    </citation>
    <scope>NUCLEOTIDE SEQUENCE [LARGE SCALE GENOMIC DNA]</scope>
    <source>
        <strain evidence="2 3">YIM 132087</strain>
    </source>
</reference>
<evidence type="ECO:0000313" key="3">
    <source>
        <dbReference type="Proteomes" id="UP000460221"/>
    </source>
</evidence>
<evidence type="ECO:0000313" key="2">
    <source>
        <dbReference type="EMBL" id="MTD15053.1"/>
    </source>
</evidence>
<dbReference type="RefSeq" id="WP_154769024.1">
    <property type="nucleotide sequence ID" value="NZ_WLYK01000005.1"/>
</dbReference>
<feature type="transmembrane region" description="Helical" evidence="1">
    <location>
        <begin position="56"/>
        <end position="76"/>
    </location>
</feature>
<evidence type="ECO:0000256" key="1">
    <source>
        <dbReference type="SAM" id="Phobius"/>
    </source>
</evidence>
<feature type="transmembrane region" description="Helical" evidence="1">
    <location>
        <begin position="105"/>
        <end position="122"/>
    </location>
</feature>
<organism evidence="2 3">
    <name type="scientific">Nakamurella alba</name>
    <dbReference type="NCBI Taxonomy" id="2665158"/>
    <lineage>
        <taxon>Bacteria</taxon>
        <taxon>Bacillati</taxon>
        <taxon>Actinomycetota</taxon>
        <taxon>Actinomycetes</taxon>
        <taxon>Nakamurellales</taxon>
        <taxon>Nakamurellaceae</taxon>
        <taxon>Nakamurella</taxon>
    </lineage>
</organism>
<gene>
    <name evidence="2" type="ORF">GIS00_14000</name>
</gene>
<accession>A0A7K1FPA4</accession>
<dbReference type="EMBL" id="WLYK01000005">
    <property type="protein sequence ID" value="MTD15053.1"/>
    <property type="molecule type" value="Genomic_DNA"/>
</dbReference>
<keyword evidence="1" id="KW-0472">Membrane</keyword>
<keyword evidence="1" id="KW-0812">Transmembrane</keyword>
<keyword evidence="3" id="KW-1185">Reference proteome</keyword>
<sequence length="131" mass="13274">MTSISFAVPGLPLRAATRSLPARALAAVVVTCGYLVAGVVGLFVGLERTEGTPDVTAWGTLLLMTAAIGAIAALAWRISAAPLLLVALIGIVFAVVRAATGAGLLALVDIALLGAVLVLVWARPDHRPLAD</sequence>
<dbReference type="Proteomes" id="UP000460221">
    <property type="component" value="Unassembled WGS sequence"/>
</dbReference>
<feature type="transmembrane region" description="Helical" evidence="1">
    <location>
        <begin position="24"/>
        <end position="44"/>
    </location>
</feature>
<dbReference type="AlphaFoldDB" id="A0A7K1FPA4"/>